<gene>
    <name evidence="2" type="ORF">HGRIS_014295</name>
</gene>
<dbReference type="EMBL" id="JASNQZ010000003">
    <property type="protein sequence ID" value="KAL0958980.1"/>
    <property type="molecule type" value="Genomic_DNA"/>
</dbReference>
<organism evidence="2 3">
    <name type="scientific">Hohenbuehelia grisea</name>
    <dbReference type="NCBI Taxonomy" id="104357"/>
    <lineage>
        <taxon>Eukaryota</taxon>
        <taxon>Fungi</taxon>
        <taxon>Dikarya</taxon>
        <taxon>Basidiomycota</taxon>
        <taxon>Agaricomycotina</taxon>
        <taxon>Agaricomycetes</taxon>
        <taxon>Agaricomycetidae</taxon>
        <taxon>Agaricales</taxon>
        <taxon>Pleurotineae</taxon>
        <taxon>Pleurotaceae</taxon>
        <taxon>Hohenbuehelia</taxon>
    </lineage>
</organism>
<evidence type="ECO:0000256" key="1">
    <source>
        <dbReference type="SAM" id="MobiDB-lite"/>
    </source>
</evidence>
<dbReference type="Gene3D" id="2.130.10.10">
    <property type="entry name" value="YVTN repeat-like/Quinoprotein amine dehydrogenase"/>
    <property type="match status" value="1"/>
</dbReference>
<evidence type="ECO:0008006" key="4">
    <source>
        <dbReference type="Google" id="ProtNLM"/>
    </source>
</evidence>
<dbReference type="PANTHER" id="PTHR13211:SF0">
    <property type="entry name" value="TELOMERASE CAJAL BODY PROTEIN 1"/>
    <property type="match status" value="1"/>
</dbReference>
<dbReference type="InterPro" id="IPR036322">
    <property type="entry name" value="WD40_repeat_dom_sf"/>
</dbReference>
<reference evidence="3" key="1">
    <citation type="submission" date="2024-06" db="EMBL/GenBank/DDBJ databases">
        <title>Multi-omics analyses provide insights into the biosynthesis of the anticancer antibiotic pleurotin in Hohenbuehelia grisea.</title>
        <authorList>
            <person name="Weaver J.A."/>
            <person name="Alberti F."/>
        </authorList>
    </citation>
    <scope>NUCLEOTIDE SEQUENCE [LARGE SCALE GENOMIC DNA]</scope>
    <source>
        <strain evidence="3">T-177</strain>
    </source>
</reference>
<dbReference type="Proteomes" id="UP001556367">
    <property type="component" value="Unassembled WGS sequence"/>
</dbReference>
<dbReference type="PANTHER" id="PTHR13211">
    <property type="entry name" value="TELOMERASE CAJAL BODY PROTEIN 1"/>
    <property type="match status" value="1"/>
</dbReference>
<feature type="compositionally biased region" description="Low complexity" evidence="1">
    <location>
        <begin position="406"/>
        <end position="421"/>
    </location>
</feature>
<evidence type="ECO:0000313" key="2">
    <source>
        <dbReference type="EMBL" id="KAL0958980.1"/>
    </source>
</evidence>
<accession>A0ABR3JUE1</accession>
<evidence type="ECO:0000313" key="3">
    <source>
        <dbReference type="Proteomes" id="UP001556367"/>
    </source>
</evidence>
<dbReference type="InterPro" id="IPR015943">
    <property type="entry name" value="WD40/YVTN_repeat-like_dom_sf"/>
</dbReference>
<name>A0ABR3JUE1_9AGAR</name>
<proteinExistence type="predicted"/>
<dbReference type="InterPro" id="IPR051150">
    <property type="entry name" value="SWT21/TCAB1_mRNA_Telomere"/>
</dbReference>
<sequence>MWSPPAYAFANEPSLKYETRVLVAENDEQDNFFRQAQWCPDGSSVLATAERSELQVMYPPAMGTHVFQQPAPVLDFAWFPGASAHDEASYCFLASVRECPLKLLHGADGRLRASYPIIDHRERFIAPHSLAFGPGTTNIFCGFEDAIEILDMNRPGHEGTRLHTTPNKKSKDGLKGIISALAFPPYTGSSESYLAAGSLSPSGSNIALFDVSQSSDAAPVLFLDTGPHRVRAGVMQLQFSPTRPHLLYSSFRRHGSIYEWDIRGDGGIPSNIFVPGSGSLASTRSRTNQKLRFDITSTGQWLAVGDQMGDISVFDLEAPAVHDDTTAGSAEPTLTEPVVSSVQPKSVFHAHEDAIGSVSFHPLEAELLSVSGSRHFDREPLSSPDDSDSSDSEVEADLDSTDGEVSSLQSPSSPSSKLSLSITRHRRRPHPVTLDNSVKLWSCG</sequence>
<feature type="compositionally biased region" description="Acidic residues" evidence="1">
    <location>
        <begin position="385"/>
        <end position="402"/>
    </location>
</feature>
<dbReference type="SUPFAM" id="SSF50978">
    <property type="entry name" value="WD40 repeat-like"/>
    <property type="match status" value="1"/>
</dbReference>
<feature type="region of interest" description="Disordered" evidence="1">
    <location>
        <begin position="375"/>
        <end position="431"/>
    </location>
</feature>
<comment type="caution">
    <text evidence="2">The sequence shown here is derived from an EMBL/GenBank/DDBJ whole genome shotgun (WGS) entry which is preliminary data.</text>
</comment>
<keyword evidence="3" id="KW-1185">Reference proteome</keyword>
<protein>
    <recommendedName>
        <fullName evidence="4">WD40 repeat-like protein</fullName>
    </recommendedName>
</protein>